<keyword evidence="1" id="KW-1133">Transmembrane helix</keyword>
<evidence type="ECO:0008006" key="4">
    <source>
        <dbReference type="Google" id="ProtNLM"/>
    </source>
</evidence>
<dbReference type="Proteomes" id="UP000184245">
    <property type="component" value="Unassembled WGS sequence"/>
</dbReference>
<evidence type="ECO:0000313" key="3">
    <source>
        <dbReference type="Proteomes" id="UP000184245"/>
    </source>
</evidence>
<feature type="transmembrane region" description="Helical" evidence="1">
    <location>
        <begin position="16"/>
        <end position="35"/>
    </location>
</feature>
<reference evidence="2 3" key="1">
    <citation type="submission" date="2016-11" db="EMBL/GenBank/DDBJ databases">
        <authorList>
            <person name="Jaros S."/>
            <person name="Januszkiewicz K."/>
            <person name="Wedrychowicz H."/>
        </authorList>
    </citation>
    <scope>NUCLEOTIDE SEQUENCE [LARGE SCALE GENOMIC DNA]</scope>
    <source>
        <strain evidence="2 3">DSM 17459</strain>
    </source>
</reference>
<feature type="transmembrane region" description="Helical" evidence="1">
    <location>
        <begin position="197"/>
        <end position="226"/>
    </location>
</feature>
<name>A0A1M4U5Q4_9CLOT</name>
<dbReference type="OrthoDB" id="9816138at2"/>
<sequence length="277" mass="30948">MLGKLFKHNLKQVSKLLILIHGALLAFSVIGRIIFSMALNGEGDFNTASAATSLITAVYILLYVLGIFCIAVMTYIFLARDFQKGMFSNEGYLMHTLPVTPAQHIWSRCFVFIIWGLIDMIIICASLAIIFINSYTMQYLPEFFQEFWSAMLTAFGTSEFFSTIYMLLTMLISVFFNIFMVYFAICLGSLCKTHKILGAIGSLAGIYLVLQIVGVIMMLTLGWSPYSVNSNNALIATTSTTGMSPAFMGFSIVFDLLLTVGFYLGIHYILSRRLNLE</sequence>
<feature type="transmembrane region" description="Helical" evidence="1">
    <location>
        <begin position="246"/>
        <end position="270"/>
    </location>
</feature>
<keyword evidence="3" id="KW-1185">Reference proteome</keyword>
<feature type="transmembrane region" description="Helical" evidence="1">
    <location>
        <begin position="164"/>
        <end position="185"/>
    </location>
</feature>
<protein>
    <recommendedName>
        <fullName evidence="4">ABC-2 family transporter protein</fullName>
    </recommendedName>
</protein>
<proteinExistence type="predicted"/>
<dbReference type="RefSeq" id="WP_072849104.1">
    <property type="nucleotide sequence ID" value="NZ_FQVI01000002.1"/>
</dbReference>
<dbReference type="AlphaFoldDB" id="A0A1M4U5Q4"/>
<gene>
    <name evidence="2" type="ORF">SAMN02745158_00746</name>
</gene>
<dbReference type="STRING" id="1122155.SAMN02745158_00746"/>
<keyword evidence="1" id="KW-0472">Membrane</keyword>
<accession>A0A1M4U5Q4</accession>
<feature type="transmembrane region" description="Helical" evidence="1">
    <location>
        <begin position="110"/>
        <end position="132"/>
    </location>
</feature>
<keyword evidence="1" id="KW-0812">Transmembrane</keyword>
<feature type="transmembrane region" description="Helical" evidence="1">
    <location>
        <begin position="55"/>
        <end position="78"/>
    </location>
</feature>
<evidence type="ECO:0000256" key="1">
    <source>
        <dbReference type="SAM" id="Phobius"/>
    </source>
</evidence>
<dbReference type="EMBL" id="FQVI01000002">
    <property type="protein sequence ID" value="SHE52018.1"/>
    <property type="molecule type" value="Genomic_DNA"/>
</dbReference>
<organism evidence="2 3">
    <name type="scientific">Lactonifactor longoviformis DSM 17459</name>
    <dbReference type="NCBI Taxonomy" id="1122155"/>
    <lineage>
        <taxon>Bacteria</taxon>
        <taxon>Bacillati</taxon>
        <taxon>Bacillota</taxon>
        <taxon>Clostridia</taxon>
        <taxon>Eubacteriales</taxon>
        <taxon>Clostridiaceae</taxon>
        <taxon>Lactonifactor</taxon>
    </lineage>
</organism>
<evidence type="ECO:0000313" key="2">
    <source>
        <dbReference type="EMBL" id="SHE52018.1"/>
    </source>
</evidence>